<keyword evidence="5" id="KW-1185">Reference proteome</keyword>
<reference evidence="4 5" key="1">
    <citation type="submission" date="2022-10" db="EMBL/GenBank/DDBJ databases">
        <title>The complete genomes of actinobacterial strains from the NBC collection.</title>
        <authorList>
            <person name="Joergensen T.S."/>
            <person name="Alvarez Arevalo M."/>
            <person name="Sterndorff E.B."/>
            <person name="Faurdal D."/>
            <person name="Vuksanovic O."/>
            <person name="Mourched A.-S."/>
            <person name="Charusanti P."/>
            <person name="Shaw S."/>
            <person name="Blin K."/>
            <person name="Weber T."/>
        </authorList>
    </citation>
    <scope>NUCLEOTIDE SEQUENCE [LARGE SCALE GENOMIC DNA]</scope>
    <source>
        <strain evidence="4 5">NBC_01247</strain>
    </source>
</reference>
<feature type="compositionally biased region" description="Polar residues" evidence="1">
    <location>
        <begin position="231"/>
        <end position="253"/>
    </location>
</feature>
<protein>
    <recommendedName>
        <fullName evidence="3">DUF8175 domain-containing protein</fullName>
    </recommendedName>
</protein>
<evidence type="ECO:0000256" key="2">
    <source>
        <dbReference type="SAM" id="Phobius"/>
    </source>
</evidence>
<proteinExistence type="predicted"/>
<dbReference type="Proteomes" id="UP001432014">
    <property type="component" value="Chromosome"/>
</dbReference>
<feature type="transmembrane region" description="Helical" evidence="2">
    <location>
        <begin position="30"/>
        <end position="47"/>
    </location>
</feature>
<feature type="compositionally biased region" description="Basic and acidic residues" evidence="1">
    <location>
        <begin position="1"/>
        <end position="20"/>
    </location>
</feature>
<gene>
    <name evidence="4" type="ORF">OG469_01875</name>
</gene>
<feature type="region of interest" description="Disordered" evidence="1">
    <location>
        <begin position="231"/>
        <end position="255"/>
    </location>
</feature>
<keyword evidence="2" id="KW-0472">Membrane</keyword>
<dbReference type="RefSeq" id="WP_329492975.1">
    <property type="nucleotide sequence ID" value="NZ_CP108460.1"/>
</dbReference>
<keyword evidence="2" id="KW-0812">Transmembrane</keyword>
<dbReference type="EMBL" id="CP108482">
    <property type="protein sequence ID" value="WUS54363.1"/>
    <property type="molecule type" value="Genomic_DNA"/>
</dbReference>
<dbReference type="Pfam" id="PF26526">
    <property type="entry name" value="DUF8175"/>
    <property type="match status" value="1"/>
</dbReference>
<feature type="compositionally biased region" description="Polar residues" evidence="1">
    <location>
        <begin position="73"/>
        <end position="86"/>
    </location>
</feature>
<keyword evidence="2" id="KW-1133">Transmembrane helix</keyword>
<accession>A0ABZ1W0N5</accession>
<evidence type="ECO:0000313" key="4">
    <source>
        <dbReference type="EMBL" id="WUS54363.1"/>
    </source>
</evidence>
<name>A0ABZ1W0N5_9ACTN</name>
<feature type="region of interest" description="Disordered" evidence="1">
    <location>
        <begin position="1"/>
        <end position="25"/>
    </location>
</feature>
<evidence type="ECO:0000313" key="5">
    <source>
        <dbReference type="Proteomes" id="UP001432014"/>
    </source>
</evidence>
<sequence>MPRRENGGGTRVLKDDEPAKKSPSPLRGPVLVIGAIVLVLILGAIFISRGPDSGTAPDNPAPSGKASDVAGGSSLTGASTPGQTAASRLVEGVPVGYSRSREGAVAAAVNYEIARSSARYLTDSGSRERILKTIMASDAAAGQIKDDNTAGARFYSALGLTADTADKLIARASPLGSKVVSYSPEVATVSVWMSGIVGLPTPNAPVPVSASWTTYTLVLVWRDGDWKTSSISVTPGPTPLQSTGQQPTSTDVFTSMDKEFDAPPYVG</sequence>
<feature type="domain" description="DUF8175" evidence="3">
    <location>
        <begin position="89"/>
        <end position="239"/>
    </location>
</feature>
<organism evidence="4 5">
    <name type="scientific">Kitasatospora herbaricolor</name>
    <dbReference type="NCBI Taxonomy" id="68217"/>
    <lineage>
        <taxon>Bacteria</taxon>
        <taxon>Bacillati</taxon>
        <taxon>Actinomycetota</taxon>
        <taxon>Actinomycetes</taxon>
        <taxon>Kitasatosporales</taxon>
        <taxon>Streptomycetaceae</taxon>
        <taxon>Kitasatospora</taxon>
    </lineage>
</organism>
<dbReference type="InterPro" id="IPR058488">
    <property type="entry name" value="DUF8175"/>
</dbReference>
<feature type="region of interest" description="Disordered" evidence="1">
    <location>
        <begin position="54"/>
        <end position="86"/>
    </location>
</feature>
<evidence type="ECO:0000259" key="3">
    <source>
        <dbReference type="Pfam" id="PF26526"/>
    </source>
</evidence>
<evidence type="ECO:0000256" key="1">
    <source>
        <dbReference type="SAM" id="MobiDB-lite"/>
    </source>
</evidence>